<evidence type="ECO:0000256" key="3">
    <source>
        <dbReference type="ARBA" id="ARBA00022989"/>
    </source>
</evidence>
<dbReference type="RefSeq" id="WP_274149372.1">
    <property type="nucleotide sequence ID" value="NZ_CP117811.1"/>
</dbReference>
<proteinExistence type="predicted"/>
<keyword evidence="7" id="KW-0762">Sugar transport</keyword>
<gene>
    <name evidence="7" type="ORF">PQO03_08000</name>
</gene>
<dbReference type="Pfam" id="PF00359">
    <property type="entry name" value="PTS_EIIA_2"/>
    <property type="match status" value="1"/>
</dbReference>
<feature type="transmembrane region" description="Helical" evidence="5">
    <location>
        <begin position="282"/>
        <end position="300"/>
    </location>
</feature>
<feature type="transmembrane region" description="Helical" evidence="5">
    <location>
        <begin position="170"/>
        <end position="186"/>
    </location>
</feature>
<dbReference type="Gene3D" id="1.20.1530.20">
    <property type="match status" value="1"/>
</dbReference>
<organism evidence="7 8">
    <name type="scientific">Lentisphaera profundi</name>
    <dbReference type="NCBI Taxonomy" id="1658616"/>
    <lineage>
        <taxon>Bacteria</taxon>
        <taxon>Pseudomonadati</taxon>
        <taxon>Lentisphaerota</taxon>
        <taxon>Lentisphaeria</taxon>
        <taxon>Lentisphaerales</taxon>
        <taxon>Lentisphaeraceae</taxon>
        <taxon>Lentisphaera</taxon>
    </lineage>
</organism>
<evidence type="ECO:0000256" key="1">
    <source>
        <dbReference type="ARBA" id="ARBA00004141"/>
    </source>
</evidence>
<feature type="transmembrane region" description="Helical" evidence="5">
    <location>
        <begin position="342"/>
        <end position="363"/>
    </location>
</feature>
<dbReference type="SUPFAM" id="SSF55804">
    <property type="entry name" value="Phoshotransferase/anion transport protein"/>
    <property type="match status" value="1"/>
</dbReference>
<keyword evidence="7" id="KW-0813">Transport</keyword>
<feature type="transmembrane region" description="Helical" evidence="5">
    <location>
        <begin position="248"/>
        <end position="270"/>
    </location>
</feature>
<dbReference type="EMBL" id="CP117811">
    <property type="protein sequence ID" value="WDE95659.1"/>
    <property type="molecule type" value="Genomic_DNA"/>
</dbReference>
<feature type="transmembrane region" description="Helical" evidence="5">
    <location>
        <begin position="43"/>
        <end position="61"/>
    </location>
</feature>
<feature type="domain" description="PTS EIIA type-2" evidence="6">
    <location>
        <begin position="442"/>
        <end position="591"/>
    </location>
</feature>
<feature type="transmembrane region" description="Helical" evidence="5">
    <location>
        <begin position="105"/>
        <end position="125"/>
    </location>
</feature>
<feature type="transmembrane region" description="Helical" evidence="5">
    <location>
        <begin position="206"/>
        <end position="227"/>
    </location>
</feature>
<feature type="transmembrane region" description="Helical" evidence="5">
    <location>
        <begin position="73"/>
        <end position="93"/>
    </location>
</feature>
<dbReference type="Gene3D" id="3.40.930.10">
    <property type="entry name" value="Mannitol-specific EII, Chain A"/>
    <property type="match status" value="1"/>
</dbReference>
<keyword evidence="8" id="KW-1185">Reference proteome</keyword>
<dbReference type="InterPro" id="IPR002178">
    <property type="entry name" value="PTS_EIIA_type-2_dom"/>
</dbReference>
<dbReference type="Pfam" id="PF00999">
    <property type="entry name" value="Na_H_Exchanger"/>
    <property type="match status" value="1"/>
</dbReference>
<dbReference type="PROSITE" id="PS00372">
    <property type="entry name" value="PTS_EIIA_TYPE_2_HIS"/>
    <property type="match status" value="1"/>
</dbReference>
<feature type="transmembrane region" description="Helical" evidence="5">
    <location>
        <begin position="312"/>
        <end position="330"/>
    </location>
</feature>
<sequence length="601" mass="65873">MLNNFIFAADKPALLHGASGELLVSIILIIGMLAGVTARKLKLPVLTGQIIAGILIGPYVLNVIGHTEEKNLASVTSFAIGLIALTVGSHLNFQKLHNSFNRNLLIAVGESSCAFIAVFFALEHFNPMEFSDHTRLAAHLLISSLACSTSPATVLHVVKEKNAKGNLVKTLLIVVALDNIICLIVFESVRAVARQKLSGASLLTTAIPGLVSFFSSVVVGFLVAKCFEFCLRYVQKKKGASQFRRTSNTLVFTLLVASIMITNGLCDYIAQSTSALPTKLTPLPIMANLILGLCLSNFAIFKDEMLEQFEVLEQFIFTVFFTLAGMHLDLNTINFQTISSALIYLVAMATGKIFGATVGSLLGRNTTRTTLNIGSMLLVQAGMTIALLVVIYSEKDFAPLHAKITAMILLVVVFTELVGTILITKTLDRVKETGKKRTRLIDFLDEEHIITGLNAKDKWEAIREMSYFLVKTNDIDIDPEELNKRMVEREKDFTTGFGQGIAIPHATVSEDEIHDGKIRGLLAVATPPVEFEAMDDAPVEIIVMLATPDSQREIHLEILSVLARMLGDEKIREQILKANSAASIYEIIHSEEAETFNYFLK</sequence>
<feature type="transmembrane region" description="Helical" evidence="5">
    <location>
        <begin position="370"/>
        <end position="392"/>
    </location>
</feature>
<protein>
    <submittedName>
        <fullName evidence="7">PTS sugar transporter subunit IIA</fullName>
    </submittedName>
</protein>
<feature type="transmembrane region" description="Helical" evidence="5">
    <location>
        <begin position="13"/>
        <end position="36"/>
    </location>
</feature>
<dbReference type="PROSITE" id="PS51094">
    <property type="entry name" value="PTS_EIIA_TYPE_2"/>
    <property type="match status" value="1"/>
</dbReference>
<comment type="subcellular location">
    <subcellularLocation>
        <location evidence="1">Membrane</location>
        <topology evidence="1">Multi-pass membrane protein</topology>
    </subcellularLocation>
</comment>
<dbReference type="Proteomes" id="UP001214250">
    <property type="component" value="Chromosome 1"/>
</dbReference>
<dbReference type="InterPro" id="IPR016152">
    <property type="entry name" value="PTrfase/Anion_transptr"/>
</dbReference>
<evidence type="ECO:0000256" key="5">
    <source>
        <dbReference type="SAM" id="Phobius"/>
    </source>
</evidence>
<dbReference type="PANTHER" id="PTHR43021">
    <property type="entry name" value="NA(+)/H(+) ANTIPORTER-RELATED"/>
    <property type="match status" value="1"/>
</dbReference>
<dbReference type="CDD" id="cd00211">
    <property type="entry name" value="PTS_IIA_fru"/>
    <property type="match status" value="1"/>
</dbReference>
<accession>A0ABY7VPL5</accession>
<evidence type="ECO:0000313" key="8">
    <source>
        <dbReference type="Proteomes" id="UP001214250"/>
    </source>
</evidence>
<evidence type="ECO:0000256" key="4">
    <source>
        <dbReference type="ARBA" id="ARBA00023136"/>
    </source>
</evidence>
<reference evidence="7 8" key="1">
    <citation type="submission" date="2023-02" db="EMBL/GenBank/DDBJ databases">
        <title>Genome sequence of Lentisphaera profundi SAORIC-696.</title>
        <authorList>
            <person name="Kim e."/>
            <person name="Cho J.-C."/>
            <person name="Choi A."/>
            <person name="Kang I."/>
        </authorList>
    </citation>
    <scope>NUCLEOTIDE SEQUENCE [LARGE SCALE GENOMIC DNA]</scope>
    <source>
        <strain evidence="7 8">SAORIC-696</strain>
    </source>
</reference>
<dbReference type="InterPro" id="IPR006153">
    <property type="entry name" value="Cation/H_exchanger_TM"/>
</dbReference>
<keyword evidence="2 5" id="KW-0812">Transmembrane</keyword>
<evidence type="ECO:0000259" key="6">
    <source>
        <dbReference type="PROSITE" id="PS51094"/>
    </source>
</evidence>
<dbReference type="InterPro" id="IPR038770">
    <property type="entry name" value="Na+/solute_symporter_sf"/>
</dbReference>
<evidence type="ECO:0000256" key="2">
    <source>
        <dbReference type="ARBA" id="ARBA00022692"/>
    </source>
</evidence>
<name>A0ABY7VPL5_9BACT</name>
<keyword evidence="3 5" id="KW-1133">Transmembrane helix</keyword>
<feature type="transmembrane region" description="Helical" evidence="5">
    <location>
        <begin position="404"/>
        <end position="427"/>
    </location>
</feature>
<evidence type="ECO:0000313" key="7">
    <source>
        <dbReference type="EMBL" id="WDE95659.1"/>
    </source>
</evidence>
<dbReference type="PANTHER" id="PTHR43021:SF2">
    <property type="entry name" value="CATION_H+ EXCHANGER DOMAIN-CONTAINING PROTEIN"/>
    <property type="match status" value="1"/>
</dbReference>
<feature type="transmembrane region" description="Helical" evidence="5">
    <location>
        <begin position="137"/>
        <end position="158"/>
    </location>
</feature>
<keyword evidence="4 5" id="KW-0472">Membrane</keyword>